<dbReference type="STRING" id="167539.Pro_1414"/>
<dbReference type="eggNOG" id="COG0225">
    <property type="taxonomic scope" value="Bacteria"/>
</dbReference>
<dbReference type="RefSeq" id="WP_011125565.1">
    <property type="nucleotide sequence ID" value="NC_005042.1"/>
</dbReference>
<dbReference type="PANTHER" id="PTHR43774:SF1">
    <property type="entry name" value="PEPTIDE METHIONINE SULFOXIDE REDUCTASE MSRA 2"/>
    <property type="match status" value="1"/>
</dbReference>
<feature type="domain" description="Peptide methionine sulphoxide reductase MsrA" evidence="7">
    <location>
        <begin position="34"/>
        <end position="181"/>
    </location>
</feature>
<dbReference type="OrthoDB" id="4174719at2"/>
<dbReference type="AlphaFoldDB" id="Q7VAP3"/>
<evidence type="ECO:0000313" key="9">
    <source>
        <dbReference type="Proteomes" id="UP000001420"/>
    </source>
</evidence>
<dbReference type="PATRIC" id="fig|167539.5.peg.1480"/>
<comment type="function">
    <text evidence="5">Has an important function as a repair enzyme for proteins that have been inactivated by oxidation. Catalyzes the reversible oxidation-reduction of methionine sulfoxide in proteins to methionine.</text>
</comment>
<dbReference type="EMBL" id="AE017126">
    <property type="protein sequence ID" value="AAQ00458.1"/>
    <property type="molecule type" value="Genomic_DNA"/>
</dbReference>
<dbReference type="GO" id="GO:0033744">
    <property type="term" value="F:L-methionine:thioredoxin-disulfide S-oxidoreductase activity"/>
    <property type="evidence" value="ECO:0007669"/>
    <property type="project" value="RHEA"/>
</dbReference>
<reference evidence="8 9" key="1">
    <citation type="journal article" date="2003" name="Proc. Natl. Acad. Sci. U.S.A.">
        <title>Genome sequence of the cyanobacterium Prochlorococcus marinus SS120, a nearly minimal oxyphototrophic genome.</title>
        <authorList>
            <person name="Dufresne A."/>
            <person name="Salanoubat M."/>
            <person name="Partensky F."/>
            <person name="Artiguenave F."/>
            <person name="Axmann I.M."/>
            <person name="Barbe V."/>
            <person name="Duprat S."/>
            <person name="Galperin M.Y."/>
            <person name="Koonin E.V."/>
            <person name="Le Gall F."/>
            <person name="Makarova K.S."/>
            <person name="Ostrowski M."/>
            <person name="Oztas S."/>
            <person name="Robert C."/>
            <person name="Rogozin I.B."/>
            <person name="Scanlan D.J."/>
            <person name="Tandeau de Marsac N."/>
            <person name="Weissenbach J."/>
            <person name="Wincker P."/>
            <person name="Wolf Y.I."/>
            <person name="Hess W.R."/>
        </authorList>
    </citation>
    <scope>NUCLEOTIDE SEQUENCE [LARGE SCALE GENOMIC DNA]</scope>
    <source>
        <strain evidence="9">SARG / CCMP1375 / SS120</strain>
    </source>
</reference>
<dbReference type="InterPro" id="IPR036509">
    <property type="entry name" value="Met_Sox_Rdtase_MsrA_sf"/>
</dbReference>
<comment type="similarity">
    <text evidence="1 5">Belongs to the MsrA Met sulfoxide reductase family.</text>
</comment>
<accession>Q7VAP3</accession>
<comment type="catalytic activity">
    <reaction evidence="3 5">
        <text>L-methionyl-[protein] + [thioredoxin]-disulfide + H2O = L-methionyl-(S)-S-oxide-[protein] + [thioredoxin]-dithiol</text>
        <dbReference type="Rhea" id="RHEA:14217"/>
        <dbReference type="Rhea" id="RHEA-COMP:10698"/>
        <dbReference type="Rhea" id="RHEA-COMP:10700"/>
        <dbReference type="Rhea" id="RHEA-COMP:12313"/>
        <dbReference type="Rhea" id="RHEA-COMP:12315"/>
        <dbReference type="ChEBI" id="CHEBI:15377"/>
        <dbReference type="ChEBI" id="CHEBI:16044"/>
        <dbReference type="ChEBI" id="CHEBI:29950"/>
        <dbReference type="ChEBI" id="CHEBI:44120"/>
        <dbReference type="ChEBI" id="CHEBI:50058"/>
        <dbReference type="EC" id="1.8.4.11"/>
    </reaction>
</comment>
<feature type="chain" id="PRO_5004292433" description="Peptide methionine sulfoxide reductase MsrA" evidence="6">
    <location>
        <begin position="30"/>
        <end position="212"/>
    </location>
</feature>
<gene>
    <name evidence="5 8" type="primary">msrA</name>
    <name evidence="8" type="ordered locus">Pro_1414</name>
</gene>
<protein>
    <recommendedName>
        <fullName evidence="5">Peptide methionine sulfoxide reductase MsrA</fullName>
        <shortName evidence="5">Protein-methionine-S-oxide reductase</shortName>
        <ecNumber evidence="5">1.8.4.11</ecNumber>
    </recommendedName>
    <alternativeName>
        <fullName evidence="5">Peptide-methionine (S)-S-oxide reductase</fullName>
        <shortName evidence="5">Peptide Met(O) reductase</shortName>
    </alternativeName>
</protein>
<evidence type="ECO:0000313" key="8">
    <source>
        <dbReference type="EMBL" id="AAQ00458.1"/>
    </source>
</evidence>
<evidence type="ECO:0000256" key="2">
    <source>
        <dbReference type="ARBA" id="ARBA00023002"/>
    </source>
</evidence>
<dbReference type="HOGENOM" id="CLU_031040_10_1_3"/>
<proteinExistence type="inferred from homology"/>
<comment type="catalytic activity">
    <reaction evidence="4 5">
        <text>[thioredoxin]-disulfide + L-methionine + H2O = L-methionine (S)-S-oxide + [thioredoxin]-dithiol</text>
        <dbReference type="Rhea" id="RHEA:19993"/>
        <dbReference type="Rhea" id="RHEA-COMP:10698"/>
        <dbReference type="Rhea" id="RHEA-COMP:10700"/>
        <dbReference type="ChEBI" id="CHEBI:15377"/>
        <dbReference type="ChEBI" id="CHEBI:29950"/>
        <dbReference type="ChEBI" id="CHEBI:50058"/>
        <dbReference type="ChEBI" id="CHEBI:57844"/>
        <dbReference type="ChEBI" id="CHEBI:58772"/>
        <dbReference type="EC" id="1.8.4.11"/>
    </reaction>
</comment>
<dbReference type="KEGG" id="pma:Pro_1414"/>
<keyword evidence="9" id="KW-1185">Reference proteome</keyword>
<sequence length="212" mass="24529">MFIFKPILRILYLTIICICLLLFVPQANALNDSAVFAGGCFWCLEHDFESLKGVLSVESGYTGGKTIKPTYKNHKGHQEAIKITFDPLEVSFEELLKTYWRNIDPYDGGGQFCDRGDSYRPVIFYKDNSQYDLANNSLINAAEELSASSNNLAVKIERLDEFWEAEDYHQDFAQRNSVKYKFYRYSCGRDQRLDEVWGVNAREGIKWLKKMP</sequence>
<dbReference type="InterPro" id="IPR002569">
    <property type="entry name" value="Met_Sox_Rdtase_MsrA_dom"/>
</dbReference>
<dbReference type="Pfam" id="PF01625">
    <property type="entry name" value="PMSR"/>
    <property type="match status" value="1"/>
</dbReference>
<dbReference type="Gene3D" id="3.30.1060.10">
    <property type="entry name" value="Peptide methionine sulphoxide reductase MsrA"/>
    <property type="match status" value="1"/>
</dbReference>
<evidence type="ECO:0000256" key="6">
    <source>
        <dbReference type="SAM" id="SignalP"/>
    </source>
</evidence>
<dbReference type="NCBIfam" id="TIGR00401">
    <property type="entry name" value="msrA"/>
    <property type="match status" value="1"/>
</dbReference>
<dbReference type="PANTHER" id="PTHR43774">
    <property type="entry name" value="PEPTIDE METHIONINE SULFOXIDE REDUCTASE"/>
    <property type="match status" value="1"/>
</dbReference>
<keyword evidence="6" id="KW-0732">Signal</keyword>
<dbReference type="HAMAP" id="MF_01401">
    <property type="entry name" value="MsrA"/>
    <property type="match status" value="1"/>
</dbReference>
<dbReference type="GO" id="GO:0008113">
    <property type="term" value="F:peptide-methionine (S)-S-oxide reductase activity"/>
    <property type="evidence" value="ECO:0007669"/>
    <property type="project" value="UniProtKB-UniRule"/>
</dbReference>
<evidence type="ECO:0000256" key="3">
    <source>
        <dbReference type="ARBA" id="ARBA00047806"/>
    </source>
</evidence>
<evidence type="ECO:0000259" key="7">
    <source>
        <dbReference type="Pfam" id="PF01625"/>
    </source>
</evidence>
<evidence type="ECO:0000256" key="1">
    <source>
        <dbReference type="ARBA" id="ARBA00005591"/>
    </source>
</evidence>
<feature type="active site" evidence="5">
    <location>
        <position position="40"/>
    </location>
</feature>
<dbReference type="Proteomes" id="UP000001420">
    <property type="component" value="Chromosome"/>
</dbReference>
<evidence type="ECO:0000256" key="5">
    <source>
        <dbReference type="HAMAP-Rule" id="MF_01401"/>
    </source>
</evidence>
<dbReference type="EC" id="1.8.4.11" evidence="5"/>
<dbReference type="EnsemblBacteria" id="AAQ00458">
    <property type="protein sequence ID" value="AAQ00458"/>
    <property type="gene ID" value="Pro_1414"/>
</dbReference>
<evidence type="ECO:0000256" key="4">
    <source>
        <dbReference type="ARBA" id="ARBA00048782"/>
    </source>
</evidence>
<keyword evidence="2 5" id="KW-0560">Oxidoreductase</keyword>
<dbReference type="SUPFAM" id="SSF55068">
    <property type="entry name" value="Peptide methionine sulfoxide reductase"/>
    <property type="match status" value="1"/>
</dbReference>
<feature type="signal peptide" evidence="6">
    <location>
        <begin position="1"/>
        <end position="29"/>
    </location>
</feature>
<name>Q7VAP3_PROMA</name>
<organism evidence="8 9">
    <name type="scientific">Prochlorococcus marinus (strain SARG / CCMP1375 / SS120)</name>
    <dbReference type="NCBI Taxonomy" id="167539"/>
    <lineage>
        <taxon>Bacteria</taxon>
        <taxon>Bacillati</taxon>
        <taxon>Cyanobacteriota</taxon>
        <taxon>Cyanophyceae</taxon>
        <taxon>Synechococcales</taxon>
        <taxon>Prochlorococcaceae</taxon>
        <taxon>Prochlorococcus</taxon>
    </lineage>
</organism>